<dbReference type="AlphaFoldDB" id="A0A1U9NPX0"/>
<keyword evidence="2" id="KW-1185">Reference proteome</keyword>
<proteinExistence type="predicted"/>
<evidence type="ECO:0000313" key="2">
    <source>
        <dbReference type="Proteomes" id="UP000189674"/>
    </source>
</evidence>
<dbReference type="STRING" id="1936003.STSP2_03181"/>
<dbReference type="EMBL" id="CP019791">
    <property type="protein sequence ID" value="AQT69981.1"/>
    <property type="molecule type" value="Genomic_DNA"/>
</dbReference>
<reference evidence="2" key="1">
    <citation type="submission" date="2017-02" db="EMBL/GenBank/DDBJ databases">
        <title>Comparative genomics and description of representatives of a novel lineage of planctomycetes thriving in anoxic sediments.</title>
        <authorList>
            <person name="Spring S."/>
            <person name="Bunk B."/>
            <person name="Sproer C."/>
        </authorList>
    </citation>
    <scope>NUCLEOTIDE SEQUENCE [LARGE SCALE GENOMIC DNA]</scope>
    <source>
        <strain evidence="2">ST-NAGAB-D1</strain>
    </source>
</reference>
<gene>
    <name evidence="1" type="ORF">STSP2_03181</name>
</gene>
<accession>A0A1U9NPX0</accession>
<name>A0A1U9NPX0_9BACT</name>
<protein>
    <submittedName>
        <fullName evidence="1">Uncharacterized protein</fullName>
    </submittedName>
</protein>
<dbReference type="KEGG" id="alus:STSP2_03181"/>
<evidence type="ECO:0000313" key="1">
    <source>
        <dbReference type="EMBL" id="AQT69981.1"/>
    </source>
</evidence>
<sequence length="180" mass="20172">MARGPNEKNFGADIEKGLAEQVNAYIDQHGLVRRKLMTVLLELFMRLPEHVKAMLLHAPAGSEGFEELVRGIVRDELARSGVDAEEKPREPEPLGEAVAAVEDAQTHFEVLAPEDQAKLNDLRTKLAPKPAGNEREQMQELKEAFKSCDEKVREEFSKMIADQEGVSQRLKKLEEKENAG</sequence>
<dbReference type="Proteomes" id="UP000189674">
    <property type="component" value="Chromosome"/>
</dbReference>
<dbReference type="RefSeq" id="WP_146663614.1">
    <property type="nucleotide sequence ID" value="NZ_CP019791.1"/>
</dbReference>
<organism evidence="1 2">
    <name type="scientific">Anaerohalosphaera lusitana</name>
    <dbReference type="NCBI Taxonomy" id="1936003"/>
    <lineage>
        <taxon>Bacteria</taxon>
        <taxon>Pseudomonadati</taxon>
        <taxon>Planctomycetota</taxon>
        <taxon>Phycisphaerae</taxon>
        <taxon>Sedimentisphaerales</taxon>
        <taxon>Anaerohalosphaeraceae</taxon>
        <taxon>Anaerohalosphaera</taxon>
    </lineage>
</organism>